<feature type="region of interest" description="Disordered" evidence="1">
    <location>
        <begin position="1"/>
        <end position="27"/>
    </location>
</feature>
<comment type="caution">
    <text evidence="2">The sequence shown here is derived from an EMBL/GenBank/DDBJ whole genome shotgun (WGS) entry which is preliminary data.</text>
</comment>
<name>A0A0F9QMS2_9ZZZZ</name>
<feature type="region of interest" description="Disordered" evidence="1">
    <location>
        <begin position="103"/>
        <end position="141"/>
    </location>
</feature>
<accession>A0A0F9QMS2</accession>
<dbReference type="AlphaFoldDB" id="A0A0F9QMS2"/>
<evidence type="ECO:0000256" key="1">
    <source>
        <dbReference type="SAM" id="MobiDB-lite"/>
    </source>
</evidence>
<proteinExistence type="predicted"/>
<reference evidence="2" key="1">
    <citation type="journal article" date="2015" name="Nature">
        <title>Complex archaea that bridge the gap between prokaryotes and eukaryotes.</title>
        <authorList>
            <person name="Spang A."/>
            <person name="Saw J.H."/>
            <person name="Jorgensen S.L."/>
            <person name="Zaremba-Niedzwiedzka K."/>
            <person name="Martijn J."/>
            <person name="Lind A.E."/>
            <person name="van Eijk R."/>
            <person name="Schleper C."/>
            <person name="Guy L."/>
            <person name="Ettema T.J."/>
        </authorList>
    </citation>
    <scope>NUCLEOTIDE SEQUENCE</scope>
</reference>
<gene>
    <name evidence="2" type="ORF">LCGC14_0996560</name>
</gene>
<dbReference type="EMBL" id="LAZR01003821">
    <property type="protein sequence ID" value="KKN14406.1"/>
    <property type="molecule type" value="Genomic_DNA"/>
</dbReference>
<feature type="compositionally biased region" description="Basic and acidic residues" evidence="1">
    <location>
        <begin position="1"/>
        <end position="14"/>
    </location>
</feature>
<protein>
    <submittedName>
        <fullName evidence="2">Uncharacterized protein</fullName>
    </submittedName>
</protein>
<sequence>MEENEIANKPKEGTYNEMTPSGDRKPKITFELDVPEEVTFSPDFVKPRELPSQDRGVFYIFECLHEGEEKVFLTAAWSMLQGLKDVEPLAGKTVIITKNMKEGKQHYDVEDLTNPEVPVERPGDEEPSDEDTEKVKKKGEE</sequence>
<organism evidence="2">
    <name type="scientific">marine sediment metagenome</name>
    <dbReference type="NCBI Taxonomy" id="412755"/>
    <lineage>
        <taxon>unclassified sequences</taxon>
        <taxon>metagenomes</taxon>
        <taxon>ecological metagenomes</taxon>
    </lineage>
</organism>
<evidence type="ECO:0000313" key="2">
    <source>
        <dbReference type="EMBL" id="KKN14406.1"/>
    </source>
</evidence>